<dbReference type="Gene3D" id="1.10.260.40">
    <property type="entry name" value="lambda repressor-like DNA-binding domains"/>
    <property type="match status" value="1"/>
</dbReference>
<gene>
    <name evidence="3" type="ORF">P5X88_23725</name>
</gene>
<dbReference type="SUPFAM" id="SSF47413">
    <property type="entry name" value="lambda repressor-like DNA-binding domains"/>
    <property type="match status" value="1"/>
</dbReference>
<dbReference type="InterPro" id="IPR019734">
    <property type="entry name" value="TPR_rpt"/>
</dbReference>
<dbReference type="PROSITE" id="PS50005">
    <property type="entry name" value="TPR"/>
    <property type="match status" value="2"/>
</dbReference>
<dbReference type="SMART" id="SM00028">
    <property type="entry name" value="TPR"/>
    <property type="match status" value="4"/>
</dbReference>
<dbReference type="Pfam" id="PF01381">
    <property type="entry name" value="HTH_3"/>
    <property type="match status" value="1"/>
</dbReference>
<dbReference type="GO" id="GO:0003677">
    <property type="term" value="F:DNA binding"/>
    <property type="evidence" value="ECO:0007669"/>
    <property type="project" value="InterPro"/>
</dbReference>
<evidence type="ECO:0000313" key="3">
    <source>
        <dbReference type="EMBL" id="MDH5163950.1"/>
    </source>
</evidence>
<accession>A0AAW6T2C6</accession>
<evidence type="ECO:0000313" key="4">
    <source>
        <dbReference type="Proteomes" id="UP001159179"/>
    </source>
</evidence>
<feature type="domain" description="HTH cro/C1-type" evidence="2">
    <location>
        <begin position="7"/>
        <end position="60"/>
    </location>
</feature>
<feature type="repeat" description="TPR" evidence="1">
    <location>
        <begin position="266"/>
        <end position="299"/>
    </location>
</feature>
<dbReference type="CDD" id="cd00093">
    <property type="entry name" value="HTH_XRE"/>
    <property type="match status" value="1"/>
</dbReference>
<dbReference type="Gene3D" id="1.25.40.10">
    <property type="entry name" value="Tetratricopeptide repeat domain"/>
    <property type="match status" value="1"/>
</dbReference>
<dbReference type="SUPFAM" id="SSF48452">
    <property type="entry name" value="TPR-like"/>
    <property type="match status" value="1"/>
</dbReference>
<organism evidence="3 4">
    <name type="scientific">Heyndrickxia oleronia</name>
    <dbReference type="NCBI Taxonomy" id="38875"/>
    <lineage>
        <taxon>Bacteria</taxon>
        <taxon>Bacillati</taxon>
        <taxon>Bacillota</taxon>
        <taxon>Bacilli</taxon>
        <taxon>Bacillales</taxon>
        <taxon>Bacillaceae</taxon>
        <taxon>Heyndrickxia</taxon>
    </lineage>
</organism>
<dbReference type="InterPro" id="IPR011990">
    <property type="entry name" value="TPR-like_helical_dom_sf"/>
</dbReference>
<reference evidence="3" key="1">
    <citation type="submission" date="2023-03" db="EMBL/GenBank/DDBJ databases">
        <title>Bacterial isolates from washroom surfaces on a university campus.</title>
        <authorList>
            <person name="Holman D.B."/>
            <person name="Gzyl K.E."/>
            <person name="Taheri A.E."/>
        </authorList>
    </citation>
    <scope>NUCLEOTIDE SEQUENCE</scope>
    <source>
        <strain evidence="3">RD03</strain>
    </source>
</reference>
<dbReference type="Proteomes" id="UP001159179">
    <property type="component" value="Unassembled WGS sequence"/>
</dbReference>
<dbReference type="EMBL" id="JAROYP010000021">
    <property type="protein sequence ID" value="MDH5163950.1"/>
    <property type="molecule type" value="Genomic_DNA"/>
</dbReference>
<dbReference type="InterPro" id="IPR001387">
    <property type="entry name" value="Cro/C1-type_HTH"/>
</dbReference>
<dbReference type="AlphaFoldDB" id="A0AAW6T2C6"/>
<dbReference type="Pfam" id="PF13424">
    <property type="entry name" value="TPR_12"/>
    <property type="match status" value="1"/>
</dbReference>
<name>A0AAW6T2C6_9BACI</name>
<protein>
    <submittedName>
        <fullName evidence="3">Helix-turn-helix transcriptional regulator</fullName>
    </submittedName>
</protein>
<dbReference type="Pfam" id="PF13181">
    <property type="entry name" value="TPR_8"/>
    <property type="match status" value="1"/>
</dbReference>
<evidence type="ECO:0000259" key="2">
    <source>
        <dbReference type="PROSITE" id="PS50943"/>
    </source>
</evidence>
<feature type="repeat" description="TPR" evidence="1">
    <location>
        <begin position="226"/>
        <end position="259"/>
    </location>
</feature>
<evidence type="ECO:0000256" key="1">
    <source>
        <dbReference type="PROSITE-ProRule" id="PRU00339"/>
    </source>
</evidence>
<sequence>MHIGKRIKYLRQKNNLTLELLGKGIVSSTHLSNLESGRFTPSKDILKMLSEKLGEEEDYLLLLDEYDENLAESIEKLEVSILYNLSETKEIISKIERRKYIFHIQQEVQFYLLKACYLLKNRIYVELEEYEILINIFIDDDDLPQNIKKLYFYYLGLKFYIRNELENSYNFFLKLIDLSSNNNFIAPYKYNLALICKKKFNYPMSISFAKEALEIYLDNQMWDKVGSTYNFIGVTYWEQNNFEKAMKYLEKAEKVQDLINSKKLKASVFHNLGLVYKSQNEYEHAISCFSKSIDIKKGINNNPIISFRALIDLYLITNRTDLAMKELESARQLANNKIDFYLLQTIYSDIIEQNGDLDTSITLLSECINFFEKEMDKYHLKNLYNTLGDRYYSKKKYKLAAINYKKELNLMEMS</sequence>
<dbReference type="PROSITE" id="PS50943">
    <property type="entry name" value="HTH_CROC1"/>
    <property type="match status" value="1"/>
</dbReference>
<proteinExistence type="predicted"/>
<dbReference type="InterPro" id="IPR010982">
    <property type="entry name" value="Lambda_DNA-bd_dom_sf"/>
</dbReference>
<dbReference type="PANTHER" id="PTHR10098">
    <property type="entry name" value="RAPSYN-RELATED"/>
    <property type="match status" value="1"/>
</dbReference>
<dbReference type="PANTHER" id="PTHR10098:SF108">
    <property type="entry name" value="TETRATRICOPEPTIDE REPEAT PROTEIN 28"/>
    <property type="match status" value="1"/>
</dbReference>
<dbReference type="SMART" id="SM00530">
    <property type="entry name" value="HTH_XRE"/>
    <property type="match status" value="1"/>
</dbReference>
<comment type="caution">
    <text evidence="3">The sequence shown here is derived from an EMBL/GenBank/DDBJ whole genome shotgun (WGS) entry which is preliminary data.</text>
</comment>
<keyword evidence="1" id="KW-0802">TPR repeat</keyword>